<dbReference type="KEGG" id="avn:Avin_33960"/>
<feature type="transmembrane region" description="Helical" evidence="1">
    <location>
        <begin position="68"/>
        <end position="90"/>
    </location>
</feature>
<dbReference type="OrthoDB" id="9759690at2"/>
<accession>C1DPX5</accession>
<dbReference type="STRING" id="322710.Avin_33960"/>
<feature type="transmembrane region" description="Helical" evidence="1">
    <location>
        <begin position="206"/>
        <end position="227"/>
    </location>
</feature>
<evidence type="ECO:0000313" key="3">
    <source>
        <dbReference type="Proteomes" id="UP000002424"/>
    </source>
</evidence>
<dbReference type="AlphaFoldDB" id="C1DPX5"/>
<feature type="transmembrane region" description="Helical" evidence="1">
    <location>
        <begin position="166"/>
        <end position="186"/>
    </location>
</feature>
<evidence type="ECO:0000256" key="1">
    <source>
        <dbReference type="SAM" id="Phobius"/>
    </source>
</evidence>
<feature type="transmembrane region" description="Helical" evidence="1">
    <location>
        <begin position="38"/>
        <end position="56"/>
    </location>
</feature>
<organism evidence="2 3">
    <name type="scientific">Azotobacter vinelandii (strain DJ / ATCC BAA-1303)</name>
    <dbReference type="NCBI Taxonomy" id="322710"/>
    <lineage>
        <taxon>Bacteria</taxon>
        <taxon>Pseudomonadati</taxon>
        <taxon>Pseudomonadota</taxon>
        <taxon>Gammaproteobacteria</taxon>
        <taxon>Pseudomonadales</taxon>
        <taxon>Pseudomonadaceae</taxon>
        <taxon>Azotobacter</taxon>
    </lineage>
</organism>
<evidence type="ECO:0000313" key="2">
    <source>
        <dbReference type="EMBL" id="ACO79546.1"/>
    </source>
</evidence>
<keyword evidence="3" id="KW-1185">Reference proteome</keyword>
<dbReference type="eggNOG" id="COG1994">
    <property type="taxonomic scope" value="Bacteria"/>
</dbReference>
<sequence>MAVPTNASLWLLPPFVLTCMILHEAAHALAVKHFGREVIAIGLGWFWVGPFFFVDTSDMWLAGRRERILVSLAGPIADLVIAGLLALASLLLPPQLASLVLFGAAIRYLTVLLCLTPFLEYDGYYALCDLLNRPNLRRDAFSWLFDEFRPTLVALATAATHRRTELFYALGSLLYLVFLVTMNAFANHAFFASLFREDRQAWFVGPLVWVITLSLLAFFLAGLMSDLSQLRRPARRAY</sequence>
<gene>
    <name evidence="2" type="ordered locus">Avin_33960</name>
</gene>
<reference evidence="2 3" key="1">
    <citation type="journal article" date="2009" name="J. Bacteriol.">
        <title>Genome sequence of Azotobacter vinelandii, an obligate aerobe specialized to support diverse anaerobic metabolic processes.</title>
        <authorList>
            <person name="Setubal J.C."/>
            <person name="dos Santos P."/>
            <person name="Goldman B.S."/>
            <person name="Ertesvag H."/>
            <person name="Espin G."/>
            <person name="Rubio L.M."/>
            <person name="Valla S."/>
            <person name="Almeida N.F."/>
            <person name="Balasubramanian D."/>
            <person name="Cromes L."/>
            <person name="Curatti L."/>
            <person name="Du Z."/>
            <person name="Godsy E."/>
            <person name="Goodner B."/>
            <person name="Hellner-Burris K."/>
            <person name="Hernandez J.A."/>
            <person name="Houmiel K."/>
            <person name="Imperial J."/>
            <person name="Kennedy C."/>
            <person name="Larson T.J."/>
            <person name="Latreille P."/>
            <person name="Ligon L.S."/>
            <person name="Lu J."/>
            <person name="Maerk M."/>
            <person name="Miller N.M."/>
            <person name="Norton S."/>
            <person name="O'Carroll I.P."/>
            <person name="Paulsen I."/>
            <person name="Raulfs E.C."/>
            <person name="Roemer R."/>
            <person name="Rosser J."/>
            <person name="Segura D."/>
            <person name="Slater S."/>
            <person name="Stricklin S.L."/>
            <person name="Studholme D.J."/>
            <person name="Sun J."/>
            <person name="Viana C.J."/>
            <person name="Wallin E."/>
            <person name="Wang B."/>
            <person name="Wheeler C."/>
            <person name="Zhu H."/>
            <person name="Dean D.R."/>
            <person name="Dixon R."/>
            <person name="Wood D."/>
        </authorList>
    </citation>
    <scope>NUCLEOTIDE SEQUENCE [LARGE SCALE GENOMIC DNA]</scope>
    <source>
        <strain evidence="3">DJ / ATCC BAA-1303</strain>
    </source>
</reference>
<protein>
    <submittedName>
        <fullName evidence="2">Uncharacterized protein</fullName>
    </submittedName>
</protein>
<keyword evidence="1" id="KW-1133">Transmembrane helix</keyword>
<dbReference type="EMBL" id="CP001157">
    <property type="protein sequence ID" value="ACO79546.1"/>
    <property type="molecule type" value="Genomic_DNA"/>
</dbReference>
<dbReference type="EnsemblBacteria" id="ACO79546">
    <property type="protein sequence ID" value="ACO79546"/>
    <property type="gene ID" value="Avin_33960"/>
</dbReference>
<keyword evidence="1" id="KW-0812">Transmembrane</keyword>
<dbReference type="HOGENOM" id="CLU_1164003_0_0_6"/>
<name>C1DPX5_AZOVD</name>
<dbReference type="Proteomes" id="UP000002424">
    <property type="component" value="Chromosome"/>
</dbReference>
<proteinExistence type="predicted"/>
<keyword evidence="1" id="KW-0472">Membrane</keyword>